<sequence>MEFVISSTAAFQGVPSSILFCSSHHGMMSMFGGGGHGGNHGLELLLAAGLLAKLLHKRQTSWPSSSPWISSSWISTSSWVSTIRS</sequence>
<dbReference type="Proteomes" id="UP001054945">
    <property type="component" value="Unassembled WGS sequence"/>
</dbReference>
<accession>A0AAV4M5U0</accession>
<comment type="caution">
    <text evidence="1">The sequence shown here is derived from an EMBL/GenBank/DDBJ whole genome shotgun (WGS) entry which is preliminary data.</text>
</comment>
<evidence type="ECO:0000313" key="2">
    <source>
        <dbReference type="Proteomes" id="UP001054945"/>
    </source>
</evidence>
<proteinExistence type="predicted"/>
<dbReference type="EMBL" id="BPLR01001865">
    <property type="protein sequence ID" value="GIX67308.1"/>
    <property type="molecule type" value="Genomic_DNA"/>
</dbReference>
<reference evidence="1 2" key="1">
    <citation type="submission" date="2021-06" db="EMBL/GenBank/DDBJ databases">
        <title>Caerostris extrusa draft genome.</title>
        <authorList>
            <person name="Kono N."/>
            <person name="Arakawa K."/>
        </authorList>
    </citation>
    <scope>NUCLEOTIDE SEQUENCE [LARGE SCALE GENOMIC DNA]</scope>
</reference>
<keyword evidence="2" id="KW-1185">Reference proteome</keyword>
<evidence type="ECO:0000313" key="1">
    <source>
        <dbReference type="EMBL" id="GIX67308.1"/>
    </source>
</evidence>
<organism evidence="1 2">
    <name type="scientific">Caerostris extrusa</name>
    <name type="common">Bark spider</name>
    <name type="synonym">Caerostris bankana</name>
    <dbReference type="NCBI Taxonomy" id="172846"/>
    <lineage>
        <taxon>Eukaryota</taxon>
        <taxon>Metazoa</taxon>
        <taxon>Ecdysozoa</taxon>
        <taxon>Arthropoda</taxon>
        <taxon>Chelicerata</taxon>
        <taxon>Arachnida</taxon>
        <taxon>Araneae</taxon>
        <taxon>Araneomorphae</taxon>
        <taxon>Entelegynae</taxon>
        <taxon>Araneoidea</taxon>
        <taxon>Araneidae</taxon>
        <taxon>Caerostris</taxon>
    </lineage>
</organism>
<gene>
    <name evidence="1" type="ORF">CEXT_691791</name>
</gene>
<dbReference type="AlphaFoldDB" id="A0AAV4M5U0"/>
<name>A0AAV4M5U0_CAEEX</name>
<protein>
    <submittedName>
        <fullName evidence="1">Uncharacterized protein</fullName>
    </submittedName>
</protein>